<feature type="transmembrane region" description="Helical" evidence="4">
    <location>
        <begin position="132"/>
        <end position="154"/>
    </location>
</feature>
<dbReference type="PANTHER" id="PTHR31234">
    <property type="entry name" value="LATE EMBRYOGENESIS ABUNDANT (LEA) HYDROXYPROLINE-RICH GLYCOPROTEIN FAMILY"/>
    <property type="match status" value="1"/>
</dbReference>
<sequence>MMHAKSESDMTSLAESSPPRSPKRGGGAAAAAGNGGYYVQSPSRESHDGGYKSSSMQATPVYNSPNESPSHPSYGRHSRSSSVSRFSGSLRKAGGDRKVLNDKGWPECNVIEEEGPYEDLAGDSGLSRRCQIILGFLTFVLLFTTFCLIIWGAARPYEPEVIVKSLVMDDFYAGEGTDHSGVPTKLVTTNCSLHISVYNPATMFGIHVTSGPIHLIYSQISIAVGQVRKYYQPRKSHRMVTAVIHGEKVPLYGAGGSLMLSTSTGGTVPLTLDFYLTSRGYVIGKLVRVTHKVHVTCPVVVDAKKTKPVRFSKKACAVYKGAGLDYPKEDEMVVRSAIAVVRLVEEDDRQVRPLIGIGGKLITNIQVIQATTRLGSSWARANNAELLVLVPRILPWGVKRQHVPAQVLRMAARPRTDPDLFTKHTVAANAVPRLVWMQLCSGSCQDCSDSTRNTATAASCHAAGNTGNT</sequence>
<evidence type="ECO:0000256" key="2">
    <source>
        <dbReference type="ARBA" id="ARBA00023136"/>
    </source>
</evidence>
<evidence type="ECO:0000256" key="3">
    <source>
        <dbReference type="SAM" id="MobiDB-lite"/>
    </source>
</evidence>
<keyword evidence="4" id="KW-0812">Transmembrane</keyword>
<reference evidence="5" key="1">
    <citation type="submission" date="2020-10" db="EMBL/GenBank/DDBJ databases">
        <authorList>
            <person name="Han B."/>
            <person name="Lu T."/>
            <person name="Zhao Q."/>
            <person name="Huang X."/>
            <person name="Zhao Y."/>
        </authorList>
    </citation>
    <scope>NUCLEOTIDE SEQUENCE</scope>
</reference>
<keyword evidence="4" id="KW-1133">Transmembrane helix</keyword>
<feature type="compositionally biased region" description="Low complexity" evidence="3">
    <location>
        <begin position="80"/>
        <end position="89"/>
    </location>
</feature>
<evidence type="ECO:0000313" key="5">
    <source>
        <dbReference type="EMBL" id="CAD6340137.1"/>
    </source>
</evidence>
<dbReference type="EMBL" id="CAJGYO010000019">
    <property type="protein sequence ID" value="CAD6340137.1"/>
    <property type="molecule type" value="Genomic_DNA"/>
</dbReference>
<dbReference type="InterPro" id="IPR044839">
    <property type="entry name" value="NDR1-like"/>
</dbReference>
<evidence type="ECO:0000256" key="4">
    <source>
        <dbReference type="SAM" id="Phobius"/>
    </source>
</evidence>
<name>A0A811SBU9_9POAL</name>
<evidence type="ECO:0008006" key="7">
    <source>
        <dbReference type="Google" id="ProtNLM"/>
    </source>
</evidence>
<keyword evidence="2 4" id="KW-0472">Membrane</keyword>
<protein>
    <recommendedName>
        <fullName evidence="7">Late embryogenesis abundant protein LEA-2 subgroup domain-containing protein</fullName>
    </recommendedName>
</protein>
<dbReference type="GO" id="GO:0005886">
    <property type="term" value="C:plasma membrane"/>
    <property type="evidence" value="ECO:0007669"/>
    <property type="project" value="TreeGrafter"/>
</dbReference>
<organism evidence="5 6">
    <name type="scientific">Miscanthus lutarioriparius</name>
    <dbReference type="NCBI Taxonomy" id="422564"/>
    <lineage>
        <taxon>Eukaryota</taxon>
        <taxon>Viridiplantae</taxon>
        <taxon>Streptophyta</taxon>
        <taxon>Embryophyta</taxon>
        <taxon>Tracheophyta</taxon>
        <taxon>Spermatophyta</taxon>
        <taxon>Magnoliopsida</taxon>
        <taxon>Liliopsida</taxon>
        <taxon>Poales</taxon>
        <taxon>Poaceae</taxon>
        <taxon>PACMAD clade</taxon>
        <taxon>Panicoideae</taxon>
        <taxon>Andropogonodae</taxon>
        <taxon>Andropogoneae</taxon>
        <taxon>Saccharinae</taxon>
        <taxon>Miscanthus</taxon>
    </lineage>
</organism>
<feature type="region of interest" description="Disordered" evidence="3">
    <location>
        <begin position="1"/>
        <end position="98"/>
    </location>
</feature>
<gene>
    <name evidence="5" type="ORF">NCGR_LOCUS64235</name>
</gene>
<feature type="compositionally biased region" description="Gly residues" evidence="3">
    <location>
        <begin position="24"/>
        <end position="36"/>
    </location>
</feature>
<dbReference type="GO" id="GO:0098542">
    <property type="term" value="P:defense response to other organism"/>
    <property type="evidence" value="ECO:0007669"/>
    <property type="project" value="InterPro"/>
</dbReference>
<comment type="subcellular location">
    <subcellularLocation>
        <location evidence="1">Membrane</location>
    </subcellularLocation>
</comment>
<keyword evidence="6" id="KW-1185">Reference proteome</keyword>
<feature type="compositionally biased region" description="Polar residues" evidence="3">
    <location>
        <begin position="52"/>
        <end position="67"/>
    </location>
</feature>
<dbReference type="PANTHER" id="PTHR31234:SF2">
    <property type="entry name" value="OS05G0199100 PROTEIN"/>
    <property type="match status" value="1"/>
</dbReference>
<comment type="caution">
    <text evidence="5">The sequence shown here is derived from an EMBL/GenBank/DDBJ whole genome shotgun (WGS) entry which is preliminary data.</text>
</comment>
<evidence type="ECO:0000256" key="1">
    <source>
        <dbReference type="ARBA" id="ARBA00004370"/>
    </source>
</evidence>
<evidence type="ECO:0000313" key="6">
    <source>
        <dbReference type="Proteomes" id="UP000604825"/>
    </source>
</evidence>
<accession>A0A811SBU9</accession>
<proteinExistence type="predicted"/>
<dbReference type="OrthoDB" id="903824at2759"/>
<dbReference type="AlphaFoldDB" id="A0A811SBU9"/>
<dbReference type="Proteomes" id="UP000604825">
    <property type="component" value="Unassembled WGS sequence"/>
</dbReference>